<reference evidence="6 7" key="1">
    <citation type="submission" date="2019-09" db="EMBL/GenBank/DDBJ databases">
        <title>Bird 10,000 Genomes (B10K) Project - Family phase.</title>
        <authorList>
            <person name="Zhang G."/>
        </authorList>
    </citation>
    <scope>NUCLEOTIDE SEQUENCE [LARGE SCALE GENOMIC DNA]</scope>
    <source>
        <strain evidence="6">B10K-DU-002-43</strain>
        <tissue evidence="6">Muscle</tissue>
    </source>
</reference>
<dbReference type="InterPro" id="IPR007110">
    <property type="entry name" value="Ig-like_dom"/>
</dbReference>
<dbReference type="InterPro" id="IPR013783">
    <property type="entry name" value="Ig-like_fold"/>
</dbReference>
<dbReference type="EMBL" id="VXBY01007478">
    <property type="protein sequence ID" value="NXP42816.1"/>
    <property type="molecule type" value="Genomic_DNA"/>
</dbReference>
<comment type="caution">
    <text evidence="6">The sequence shown here is derived from an EMBL/GenBank/DDBJ whole genome shotgun (WGS) entry which is preliminary data.</text>
</comment>
<sequence>HPVFSPHFLSPGSASNTTELIGALGRSVTFHSPNTNTDENAAFWNFGDEPIVTVVFGDPPRVAFAKGEYKTRFTVSERGRALTISQLRMEDAGTYSVTIGEEKSTFILHVYRELPEPTVTCEALNCSGSICSFSLCCSVPGAGFGDVSYTWRGWGQRWDEGSEVVAVVDKSSWDNVEPLTCTARNAVSSRNVTVTTPGGLCPG</sequence>
<keyword evidence="3" id="KW-0472">Membrane</keyword>
<organism evidence="6 7">
    <name type="scientific">Leiothrix lutea</name>
    <name type="common">Red-billed leiothrix</name>
    <name type="synonym">Sylvia lutea</name>
    <dbReference type="NCBI Taxonomy" id="36275"/>
    <lineage>
        <taxon>Eukaryota</taxon>
        <taxon>Metazoa</taxon>
        <taxon>Chordata</taxon>
        <taxon>Craniata</taxon>
        <taxon>Vertebrata</taxon>
        <taxon>Euteleostomi</taxon>
        <taxon>Archelosauria</taxon>
        <taxon>Archosauria</taxon>
        <taxon>Dinosauria</taxon>
        <taxon>Saurischia</taxon>
        <taxon>Theropoda</taxon>
        <taxon>Coelurosauria</taxon>
        <taxon>Aves</taxon>
        <taxon>Neognathae</taxon>
        <taxon>Neoaves</taxon>
        <taxon>Telluraves</taxon>
        <taxon>Australaves</taxon>
        <taxon>Passeriformes</taxon>
        <taxon>Sylvioidea</taxon>
        <taxon>Leiothrichidae</taxon>
        <taxon>Leiothrix</taxon>
    </lineage>
</organism>
<gene>
    <name evidence="6" type="primary">Cd84_1</name>
    <name evidence="6" type="ORF">LEILUT_R14738</name>
</gene>
<dbReference type="PROSITE" id="PS50835">
    <property type="entry name" value="IG_LIKE"/>
    <property type="match status" value="1"/>
</dbReference>
<dbReference type="PANTHER" id="PTHR12080:SF55">
    <property type="entry name" value="LYMPHOCYTE FUNCTION-ASSOCIATED ANTIGEN 3"/>
    <property type="match status" value="1"/>
</dbReference>
<protein>
    <submittedName>
        <fullName evidence="6">SLAF5 protein</fullName>
    </submittedName>
</protein>
<evidence type="ECO:0000259" key="5">
    <source>
        <dbReference type="PROSITE" id="PS50835"/>
    </source>
</evidence>
<feature type="non-terminal residue" evidence="6">
    <location>
        <position position="1"/>
    </location>
</feature>
<dbReference type="PANTHER" id="PTHR12080">
    <property type="entry name" value="SIGNALING LYMPHOCYTIC ACTIVATION MOLECULE"/>
    <property type="match status" value="1"/>
</dbReference>
<accession>A0A7L2A722</accession>
<keyword evidence="2" id="KW-0732">Signal</keyword>
<dbReference type="SUPFAM" id="SSF48726">
    <property type="entry name" value="Immunoglobulin"/>
    <property type="match status" value="2"/>
</dbReference>
<evidence type="ECO:0000313" key="7">
    <source>
        <dbReference type="Proteomes" id="UP000524007"/>
    </source>
</evidence>
<dbReference type="InterPro" id="IPR036179">
    <property type="entry name" value="Ig-like_dom_sf"/>
</dbReference>
<evidence type="ECO:0000256" key="1">
    <source>
        <dbReference type="ARBA" id="ARBA00004370"/>
    </source>
</evidence>
<evidence type="ECO:0000256" key="4">
    <source>
        <dbReference type="ARBA" id="ARBA00023180"/>
    </source>
</evidence>
<dbReference type="GO" id="GO:0016020">
    <property type="term" value="C:membrane"/>
    <property type="evidence" value="ECO:0007669"/>
    <property type="project" value="UniProtKB-SubCell"/>
</dbReference>
<evidence type="ECO:0000313" key="6">
    <source>
        <dbReference type="EMBL" id="NXP42816.1"/>
    </source>
</evidence>
<keyword evidence="4" id="KW-0325">Glycoprotein</keyword>
<feature type="domain" description="Ig-like" evidence="5">
    <location>
        <begin position="117"/>
        <end position="193"/>
    </location>
</feature>
<dbReference type="InterPro" id="IPR015631">
    <property type="entry name" value="CD2/SLAM_rcpt"/>
</dbReference>
<dbReference type="Gene3D" id="2.60.40.10">
    <property type="entry name" value="Immunoglobulins"/>
    <property type="match status" value="2"/>
</dbReference>
<dbReference type="Proteomes" id="UP000524007">
    <property type="component" value="Unassembled WGS sequence"/>
</dbReference>
<comment type="subcellular location">
    <subcellularLocation>
        <location evidence="1">Membrane</location>
    </subcellularLocation>
</comment>
<evidence type="ECO:0000256" key="2">
    <source>
        <dbReference type="ARBA" id="ARBA00022729"/>
    </source>
</evidence>
<keyword evidence="7" id="KW-1185">Reference proteome</keyword>
<dbReference type="AlphaFoldDB" id="A0A7L2A722"/>
<name>A0A7L2A722_LEILU</name>
<evidence type="ECO:0000256" key="3">
    <source>
        <dbReference type="ARBA" id="ARBA00023136"/>
    </source>
</evidence>
<proteinExistence type="predicted"/>
<feature type="non-terminal residue" evidence="6">
    <location>
        <position position="203"/>
    </location>
</feature>